<dbReference type="RefSeq" id="WP_394848923.1">
    <property type="nucleotide sequence ID" value="NZ_CP089982.1"/>
</dbReference>
<dbReference type="PANTHER" id="PTHR37826">
    <property type="entry name" value="FLOTILLIN BAND_7_5 DOMAIN PROTEIN"/>
    <property type="match status" value="1"/>
</dbReference>
<organism evidence="3 4">
    <name type="scientific">Pendulispora brunnea</name>
    <dbReference type="NCBI Taxonomy" id="2905690"/>
    <lineage>
        <taxon>Bacteria</taxon>
        <taxon>Pseudomonadati</taxon>
        <taxon>Myxococcota</taxon>
        <taxon>Myxococcia</taxon>
        <taxon>Myxococcales</taxon>
        <taxon>Sorangiineae</taxon>
        <taxon>Pendulisporaceae</taxon>
        <taxon>Pendulispora</taxon>
    </lineage>
</organism>
<evidence type="ECO:0000259" key="1">
    <source>
        <dbReference type="Pfam" id="PF12773"/>
    </source>
</evidence>
<evidence type="ECO:0000259" key="2">
    <source>
        <dbReference type="Pfam" id="PF13421"/>
    </source>
</evidence>
<gene>
    <name evidence="3" type="ORF">LZC95_15905</name>
</gene>
<dbReference type="CDD" id="cd03408">
    <property type="entry name" value="SPFH_like_u1"/>
    <property type="match status" value="1"/>
</dbReference>
<proteinExistence type="predicted"/>
<dbReference type="Pfam" id="PF12773">
    <property type="entry name" value="DZR"/>
    <property type="match status" value="1"/>
</dbReference>
<keyword evidence="4" id="KW-1185">Reference proteome</keyword>
<accession>A0ABZ2KHZ2</accession>
<dbReference type="Pfam" id="PF13421">
    <property type="entry name" value="Band_7_1"/>
    <property type="match status" value="1"/>
</dbReference>
<protein>
    <submittedName>
        <fullName evidence="3">SPFH domain-containing protein</fullName>
    </submittedName>
</protein>
<name>A0ABZ2KHZ2_9BACT</name>
<sequence>MGVFDFIKNGVREMMIARPDNMKHLICFKHPDQNFPMYSQLTVDSDEVAVFFKDGRVVGVLPPGRHTLQTQNIPFLNNIVNKFTGGDVFISEIFFVKTTPIYNVPFGGNSGKTADPTLGVLVTPRYNGFMSVVVADPVQFVVAYAGQAGGADNERLLMWITGLFLNGVKQTLGDFAVKRKLTFIDLSAYTTEFVQSFVANSQTMTNTGLRLLEVGRFDIVFDNADQKKLDDAYAIVAGQLVAARAEVERERIAIGKAEAQAKQKQFELDQKYNQDARYVQNLAGNWQNYAAGSAIMGAGEGMREHGVGDGLAGLGAQVAIGANVGGAMAGAFTNQPQFAVGAPQQQAPTQAPQQQGGAATCPKCGARQPQGKFCQECGTSLAPQRKFCTGCSQELIPPTVKFCGNCGTSTAAPTQASGG</sequence>
<evidence type="ECO:0000313" key="4">
    <source>
        <dbReference type="Proteomes" id="UP001379533"/>
    </source>
</evidence>
<dbReference type="InterPro" id="IPR025874">
    <property type="entry name" value="DZR"/>
</dbReference>
<feature type="domain" description="DZANK-type" evidence="1">
    <location>
        <begin position="361"/>
        <end position="407"/>
    </location>
</feature>
<feature type="domain" description="SPFH" evidence="2">
    <location>
        <begin position="38"/>
        <end position="230"/>
    </location>
</feature>
<reference evidence="3 4" key="1">
    <citation type="submission" date="2021-12" db="EMBL/GenBank/DDBJ databases">
        <title>Discovery of the Pendulisporaceae a myxobacterial family with distinct sporulation behavior and unique specialized metabolism.</title>
        <authorList>
            <person name="Garcia R."/>
            <person name="Popoff A."/>
            <person name="Bader C.D."/>
            <person name="Loehr J."/>
            <person name="Walesch S."/>
            <person name="Walt C."/>
            <person name="Boldt J."/>
            <person name="Bunk B."/>
            <person name="Haeckl F.J.F.P.J."/>
            <person name="Gunesch A.P."/>
            <person name="Birkelbach J."/>
            <person name="Nuebel U."/>
            <person name="Pietschmann T."/>
            <person name="Bach T."/>
            <person name="Mueller R."/>
        </authorList>
    </citation>
    <scope>NUCLEOTIDE SEQUENCE [LARGE SCALE GENOMIC DNA]</scope>
    <source>
        <strain evidence="3 4">MSr12523</strain>
    </source>
</reference>
<dbReference type="EMBL" id="CP089982">
    <property type="protein sequence ID" value="WXA98311.1"/>
    <property type="molecule type" value="Genomic_DNA"/>
</dbReference>
<evidence type="ECO:0000313" key="3">
    <source>
        <dbReference type="EMBL" id="WXA98311.1"/>
    </source>
</evidence>
<dbReference type="PANTHER" id="PTHR37826:SF2">
    <property type="entry name" value="ZINC-RIBBON DOMAIN-CONTAINING PROTEIN"/>
    <property type="match status" value="1"/>
</dbReference>
<dbReference type="Proteomes" id="UP001379533">
    <property type="component" value="Chromosome"/>
</dbReference>
<dbReference type="InterPro" id="IPR033880">
    <property type="entry name" value="SPFH_YdjI"/>
</dbReference>